<name>A0A0C1QN10_9GAMM</name>
<evidence type="ECO:0000313" key="2">
    <source>
        <dbReference type="EMBL" id="KID56447.1"/>
    </source>
</evidence>
<keyword evidence="1" id="KW-1133">Transmembrane helix</keyword>
<keyword evidence="1" id="KW-0472">Membrane</keyword>
<feature type="transmembrane region" description="Helical" evidence="1">
    <location>
        <begin position="87"/>
        <end position="106"/>
    </location>
</feature>
<organism evidence="2 4">
    <name type="scientific">Pseudoalteromonas luteoviolacea</name>
    <dbReference type="NCBI Taxonomy" id="43657"/>
    <lineage>
        <taxon>Bacteria</taxon>
        <taxon>Pseudomonadati</taxon>
        <taxon>Pseudomonadota</taxon>
        <taxon>Gammaproteobacteria</taxon>
        <taxon>Alteromonadales</taxon>
        <taxon>Pseudoalteromonadaceae</taxon>
        <taxon>Pseudoalteromonas</taxon>
    </lineage>
</organism>
<accession>A0A0C1QN10</accession>
<dbReference type="InterPro" id="IPR013879">
    <property type="entry name" value="DUF1761"/>
</dbReference>
<gene>
    <name evidence="2" type="ORF">JF50_15130</name>
    <name evidence="3" type="ORF">JF50_19720</name>
</gene>
<dbReference type="Pfam" id="PF08570">
    <property type="entry name" value="DUF1761"/>
    <property type="match status" value="1"/>
</dbReference>
<feature type="transmembrane region" description="Helical" evidence="1">
    <location>
        <begin position="113"/>
        <end position="135"/>
    </location>
</feature>
<dbReference type="EMBL" id="JWIC01000007">
    <property type="protein sequence ID" value="KID56447.1"/>
    <property type="molecule type" value="Genomic_DNA"/>
</dbReference>
<comment type="caution">
    <text evidence="2">The sequence shown here is derived from an EMBL/GenBank/DDBJ whole genome shotgun (WGS) entry which is preliminary data.</text>
</comment>
<proteinExistence type="predicted"/>
<dbReference type="RefSeq" id="WP_039610968.1">
    <property type="nucleotide sequence ID" value="NZ_JWIC01000007.1"/>
</dbReference>
<dbReference type="Proteomes" id="UP000031327">
    <property type="component" value="Unassembled WGS sequence"/>
</dbReference>
<reference evidence="2 4" key="1">
    <citation type="submission" date="2014-12" db="EMBL/GenBank/DDBJ databases">
        <title>Draft Genome Sequence of Pseudoalteromonas luteoviolacea HI1.</title>
        <authorList>
            <person name="Asahina A.Y."/>
            <person name="Hadfield M.G."/>
        </authorList>
    </citation>
    <scope>NUCLEOTIDE SEQUENCE [LARGE SCALE GENOMIC DNA]</scope>
    <source>
        <strain evidence="2 4">HI1</strain>
    </source>
</reference>
<evidence type="ECO:0000256" key="1">
    <source>
        <dbReference type="SAM" id="Phobius"/>
    </source>
</evidence>
<protein>
    <recommendedName>
        <fullName evidence="5">DUF1761 domain-containing protein</fullName>
    </recommendedName>
</protein>
<evidence type="ECO:0000313" key="4">
    <source>
        <dbReference type="Proteomes" id="UP000031327"/>
    </source>
</evidence>
<evidence type="ECO:0008006" key="5">
    <source>
        <dbReference type="Google" id="ProtNLM"/>
    </source>
</evidence>
<evidence type="ECO:0000313" key="3">
    <source>
        <dbReference type="EMBL" id="KID56525.1"/>
    </source>
</evidence>
<feature type="transmembrane region" description="Helical" evidence="1">
    <location>
        <begin position="55"/>
        <end position="75"/>
    </location>
</feature>
<sequence length="136" mass="14818">MLMYVFEVNIVAVLLAALSSFLLGGLWYSPLMFQQAWLEGAGLTELDLKHADHKAIFLGSFMLCILASVAVAMLVGKGPSVLDAMTFGLFIGVTFVTTSFGISYLFEQRPLKLFLVNAGYHTLQFTLIGFVVGSLN</sequence>
<keyword evidence="1" id="KW-0812">Transmembrane</keyword>
<dbReference type="EMBL" id="JWIC01000007">
    <property type="protein sequence ID" value="KID56525.1"/>
    <property type="molecule type" value="Genomic_DNA"/>
</dbReference>
<dbReference type="AlphaFoldDB" id="A0A0C1QN10"/>
<feature type="transmembrane region" description="Helical" evidence="1">
    <location>
        <begin position="6"/>
        <end position="28"/>
    </location>
</feature>